<gene>
    <name evidence="1" type="ORF">KTC_36970</name>
</gene>
<dbReference type="EMBL" id="AP019376">
    <property type="protein sequence ID" value="BBH88946.1"/>
    <property type="molecule type" value="Genomic_DNA"/>
</dbReference>
<accession>A0A455SMJ5</accession>
<protein>
    <submittedName>
        <fullName evidence="1">Uncharacterized protein</fullName>
    </submittedName>
</protein>
<proteinExistence type="predicted"/>
<sequence>MSEQTGNEAKGRSIVAYTDRGRWVKSNVRNLATGAGLAFLATRKGANFLIKTISSTSRGLLMVWGLGNVPALFHMLSTKPLVVVDEEGIRYNLPALGPIELGGFLPWNEIAGLYLADISALQQGKAQKVLCVLPRNKETFLQRGSLVTRKVRGFMNNMVGSPFCILDSGGVTLSPEEILNRIRTSFADKLEEHRIVLGDERKVAMPR</sequence>
<reference evidence="1" key="1">
    <citation type="submission" date="2018-12" db="EMBL/GenBank/DDBJ databases">
        <title>Novel natural products biosynthetic potential of the class Ktedonobacteria.</title>
        <authorList>
            <person name="Zheng Y."/>
            <person name="Saitou A."/>
            <person name="Wang C.M."/>
            <person name="Toyoda A."/>
            <person name="Minakuchi Y."/>
            <person name="Sekiguchi Y."/>
            <person name="Ueda K."/>
            <person name="Takano H."/>
            <person name="Sakai Y."/>
            <person name="Yokota A."/>
            <person name="Yabe S."/>
        </authorList>
    </citation>
    <scope>NUCLEOTIDE SEQUENCE</scope>
    <source>
        <strain evidence="1">COM3</strain>
    </source>
</reference>
<name>A0A455SMJ5_9CHLR</name>
<dbReference type="AlphaFoldDB" id="A0A455SMJ5"/>
<organism evidence="1">
    <name type="scientific">Thermosporothrix sp. COM3</name>
    <dbReference type="NCBI Taxonomy" id="2490863"/>
    <lineage>
        <taxon>Bacteria</taxon>
        <taxon>Bacillati</taxon>
        <taxon>Chloroflexota</taxon>
        <taxon>Ktedonobacteria</taxon>
        <taxon>Ktedonobacterales</taxon>
        <taxon>Thermosporotrichaceae</taxon>
        <taxon>Thermosporothrix</taxon>
    </lineage>
</organism>
<evidence type="ECO:0000313" key="1">
    <source>
        <dbReference type="EMBL" id="BBH88946.1"/>
    </source>
</evidence>